<accession>A0A4V1K1Z4</accession>
<reference evidence="2" key="1">
    <citation type="submission" date="2018-11" db="EMBL/GenBank/DDBJ databases">
        <title>Genome sequencing of a novel mesophilic and cellulolytic organism within the genus Hungateiclostridium.</title>
        <authorList>
            <person name="Rettenmaier R."/>
            <person name="Liebl W."/>
            <person name="Zverlov V."/>
        </authorList>
    </citation>
    <scope>NUCLEOTIDE SEQUENCE [LARGE SCALE GENOMIC DNA]</scope>
    <source>
        <strain evidence="2">N2K1</strain>
    </source>
</reference>
<dbReference type="RefSeq" id="WP_069195303.1">
    <property type="nucleotide sequence ID" value="NZ_RLII01000017.1"/>
</dbReference>
<dbReference type="Proteomes" id="UP000289166">
    <property type="component" value="Unassembled WGS sequence"/>
</dbReference>
<protein>
    <submittedName>
        <fullName evidence="1">Uncharacterized protein</fullName>
    </submittedName>
</protein>
<organism evidence="1 2">
    <name type="scientific">Acetivibrio mesophilus</name>
    <dbReference type="NCBI Taxonomy" id="2487273"/>
    <lineage>
        <taxon>Bacteria</taxon>
        <taxon>Bacillati</taxon>
        <taxon>Bacillota</taxon>
        <taxon>Clostridia</taxon>
        <taxon>Eubacteriales</taxon>
        <taxon>Oscillospiraceae</taxon>
        <taxon>Acetivibrio</taxon>
    </lineage>
</organism>
<comment type="caution">
    <text evidence="1">The sequence shown here is derived from an EMBL/GenBank/DDBJ whole genome shotgun (WGS) entry which is preliminary data.</text>
</comment>
<evidence type="ECO:0000313" key="1">
    <source>
        <dbReference type="EMBL" id="RXE58499.1"/>
    </source>
</evidence>
<sequence length="293" mass="34643">MREAFYPLDKDENIISKPTLYFFYENLIYFFSRDSAIEIVSKYEKATDEYYGGIYKDIIYLSEKELLTRIKDTDSELVLPYIFVFLWNQRLGMISKEAKLEMDSHLINSLVSDFGEYIVVKIYIIMTLSGYADVYLKKPLNYEYFNGKYESYLSIIEDLIGFYTKPGYNDDDYFSLLCDCLCIMGVKNIKKHGLYNEVIALVEYVLLNYELDERLQWLSYEKFLLLIYSLNYNTDAVINYLEKILEKEQPASILTLVLSVKLFGERVLKLFKNRNTDCSYFGGIDNFYRLVNN</sequence>
<gene>
    <name evidence="1" type="ORF">EFD62_11995</name>
</gene>
<proteinExistence type="predicted"/>
<name>A0A4V1K1Z4_9FIRM</name>
<dbReference type="AlphaFoldDB" id="A0A4V1K1Z4"/>
<dbReference type="EMBL" id="RLII01000017">
    <property type="protein sequence ID" value="RXE58499.1"/>
    <property type="molecule type" value="Genomic_DNA"/>
</dbReference>
<keyword evidence="2" id="KW-1185">Reference proteome</keyword>
<evidence type="ECO:0000313" key="2">
    <source>
        <dbReference type="Proteomes" id="UP000289166"/>
    </source>
</evidence>